<name>A0A813H523_POLGL</name>
<evidence type="ECO:0000313" key="1">
    <source>
        <dbReference type="EMBL" id="CAE8632886.1"/>
    </source>
</evidence>
<proteinExistence type="predicted"/>
<accession>A0A813H523</accession>
<dbReference type="Proteomes" id="UP000654075">
    <property type="component" value="Unassembled WGS sequence"/>
</dbReference>
<reference evidence="1" key="1">
    <citation type="submission" date="2021-02" db="EMBL/GenBank/DDBJ databases">
        <authorList>
            <person name="Dougan E. K."/>
            <person name="Rhodes N."/>
            <person name="Thang M."/>
            <person name="Chan C."/>
        </authorList>
    </citation>
    <scope>NUCLEOTIDE SEQUENCE</scope>
</reference>
<dbReference type="AlphaFoldDB" id="A0A813H523"/>
<gene>
    <name evidence="1" type="ORF">PGLA1383_LOCUS48807</name>
</gene>
<comment type="caution">
    <text evidence="1">The sequence shown here is derived from an EMBL/GenBank/DDBJ whole genome shotgun (WGS) entry which is preliminary data.</text>
</comment>
<evidence type="ECO:0000313" key="2">
    <source>
        <dbReference type="Proteomes" id="UP000654075"/>
    </source>
</evidence>
<organism evidence="1 2">
    <name type="scientific">Polarella glacialis</name>
    <name type="common">Dinoflagellate</name>
    <dbReference type="NCBI Taxonomy" id="89957"/>
    <lineage>
        <taxon>Eukaryota</taxon>
        <taxon>Sar</taxon>
        <taxon>Alveolata</taxon>
        <taxon>Dinophyceae</taxon>
        <taxon>Suessiales</taxon>
        <taxon>Suessiaceae</taxon>
        <taxon>Polarella</taxon>
    </lineage>
</organism>
<sequence>MSSKAREARLAALGPRVADVATRAWGCQPVLDGIVPVGRPKLLASLADSADHQDVVAVGVLRILPRLAPARLRLFRDLEGLHAPTGEPPAPAGAAAALLLEMTVMGPASSEEGKCAVKHRR</sequence>
<protein>
    <submittedName>
        <fullName evidence="1">Uncharacterized protein</fullName>
    </submittedName>
</protein>
<dbReference type="EMBL" id="CAJNNV010030553">
    <property type="protein sequence ID" value="CAE8632886.1"/>
    <property type="molecule type" value="Genomic_DNA"/>
</dbReference>
<keyword evidence="2" id="KW-1185">Reference proteome</keyword>